<dbReference type="EMBL" id="BMAU01021343">
    <property type="protein sequence ID" value="GFY17072.1"/>
    <property type="molecule type" value="Genomic_DNA"/>
</dbReference>
<evidence type="ECO:0000313" key="2">
    <source>
        <dbReference type="Proteomes" id="UP000887159"/>
    </source>
</evidence>
<accession>A0A8X6SNK4</accession>
<sequence>MSSNYILSTCSSENIKGHDYVSCFSRVLGRGSRMVEVSDRGQPCHEFEPSTTKDPLRRAAMHVKYVESETTPVSVVW</sequence>
<organism evidence="1 2">
    <name type="scientific">Trichonephila clavipes</name>
    <name type="common">Golden silk orbweaver</name>
    <name type="synonym">Nephila clavipes</name>
    <dbReference type="NCBI Taxonomy" id="2585209"/>
    <lineage>
        <taxon>Eukaryota</taxon>
        <taxon>Metazoa</taxon>
        <taxon>Ecdysozoa</taxon>
        <taxon>Arthropoda</taxon>
        <taxon>Chelicerata</taxon>
        <taxon>Arachnida</taxon>
        <taxon>Araneae</taxon>
        <taxon>Araneomorphae</taxon>
        <taxon>Entelegynae</taxon>
        <taxon>Araneoidea</taxon>
        <taxon>Nephilidae</taxon>
        <taxon>Trichonephila</taxon>
    </lineage>
</organism>
<reference evidence="1" key="1">
    <citation type="submission" date="2020-08" db="EMBL/GenBank/DDBJ databases">
        <title>Multicomponent nature underlies the extraordinary mechanical properties of spider dragline silk.</title>
        <authorList>
            <person name="Kono N."/>
            <person name="Nakamura H."/>
            <person name="Mori M."/>
            <person name="Yoshida Y."/>
            <person name="Ohtoshi R."/>
            <person name="Malay A.D."/>
            <person name="Moran D.A.P."/>
            <person name="Tomita M."/>
            <person name="Numata K."/>
            <person name="Arakawa K."/>
        </authorList>
    </citation>
    <scope>NUCLEOTIDE SEQUENCE</scope>
</reference>
<dbReference type="AlphaFoldDB" id="A0A8X6SNK4"/>
<comment type="caution">
    <text evidence="1">The sequence shown here is derived from an EMBL/GenBank/DDBJ whole genome shotgun (WGS) entry which is preliminary data.</text>
</comment>
<dbReference type="Proteomes" id="UP000887159">
    <property type="component" value="Unassembled WGS sequence"/>
</dbReference>
<proteinExistence type="predicted"/>
<name>A0A8X6SNK4_TRICX</name>
<gene>
    <name evidence="1" type="ORF">TNCV_1088481</name>
</gene>
<evidence type="ECO:0000313" key="1">
    <source>
        <dbReference type="EMBL" id="GFY17072.1"/>
    </source>
</evidence>
<protein>
    <submittedName>
        <fullName evidence="1">Uncharacterized protein</fullName>
    </submittedName>
</protein>
<keyword evidence="2" id="KW-1185">Reference proteome</keyword>